<sequence length="972" mass="113099">MSRIQNLEWLNADDAKNIDDDWHGDEMGFKTFHDEDSKEDIFRSTILTSIQVKSATIKSVSVSRKAIYMVTSDKQVLRWLLDDNDLRKAPKKESMMELIIRGGSSQQRPEQVFCEHAGWHCIVTFNTDIAHYFHITSNQSLLLNKLAQGQSIYSVGWSRSAERNNTRETLLGTSKGMILELSIEYDPHADVIKHNCIPLFTISQPIFGIEYIIFQGLPSKLSVIVACPNHLYQFIGDPNEQGRPNFTEVFRRYKDHPQRLQRAVHELSGDMKKSQLQLYFSAYRADSFAWMNGLGLFFGKLPQTASEEIYVGQMKPVQYPKGIDTLIGIGMTQYHLYFLCPSSLFVVSKISQQIVHSIEFEKRQGYEMIGMMFDDQTHSFYAWSHKFVYQISIDNEERDVWRYYVEQCLFDDAVKFCEITGSTSLPKVKALYGDYLCSHGKKIEAAEAYAQSEKSFEEIALKFMEERDALQKFLETKLAGLGNDMNAQKTLLSTWLVEIYLDNINHNYMSNEELATEAEGKLQQFLEEHRTDLDEETTCDLLQSHGRIDDWVFFADLCKKHEMVMLHHINQQEIRKALAKLSQIEPNGKENLLYKFAPIFMKYEPRKSVEILIELTKQKRGHIDAKKLLPALMNVDQTSREEAIKFEHFLIKEIKFKDRSLHNLYLFHLSETTREKEIIDYLKTQENFSELGFDSEYALSVFKQNGKIESQIFLYSLLKMHSEAVTLALENKKLELAKINAQKPEKFDEELSRKLWLQIAIFHIKNGNVRDALNVMNESKLVKMEDLLPYFDEQDSISNFKDDICRALDGYKDKISELNNELKESKTSAQQVKAELKSIKERYIEIEGVQACEVCIKPVMKRSFYVYPCSHAYHRDCLLDMMMPILKQRDYIKATRIQRILDDINEKEGVVSQKKSKKPEESKDSLSDLYIKLDSLLAPQCYYCSPQFIETIRDDLIENNSEEDHWSIDNRN</sequence>
<accession>A0A1R2B4X3</accession>
<dbReference type="PROSITE" id="PS50236">
    <property type="entry name" value="CHCR"/>
    <property type="match status" value="1"/>
</dbReference>
<dbReference type="GO" id="GO:0008270">
    <property type="term" value="F:zinc ion binding"/>
    <property type="evidence" value="ECO:0007669"/>
    <property type="project" value="UniProtKB-KW"/>
</dbReference>
<proteinExistence type="inferred from homology"/>
<dbReference type="InterPro" id="IPR058919">
    <property type="entry name" value="Pep3/Vps18_RING_C"/>
</dbReference>
<feature type="coiled-coil region" evidence="8">
    <location>
        <begin position="801"/>
        <end position="842"/>
    </location>
</feature>
<keyword evidence="4" id="KW-0862">Zinc</keyword>
<dbReference type="PANTHER" id="PTHR23323">
    <property type="entry name" value="VACUOLAR PROTEIN SORTING-ASSOCIATED PROTEIN"/>
    <property type="match status" value="1"/>
</dbReference>
<comment type="similarity">
    <text evidence="1">Belongs to the VPS18 family.</text>
</comment>
<evidence type="ECO:0000256" key="7">
    <source>
        <dbReference type="PROSITE-ProRule" id="PRU01006"/>
    </source>
</evidence>
<comment type="subcellular location">
    <subcellularLocation>
        <location evidence="6">Endomembrane system</location>
        <topology evidence="6">Peripheral membrane protein</topology>
        <orientation evidence="6">Cytoplasmic side</orientation>
    </subcellularLocation>
</comment>
<evidence type="ECO:0000256" key="8">
    <source>
        <dbReference type="SAM" id="Coils"/>
    </source>
</evidence>
<evidence type="ECO:0000313" key="11">
    <source>
        <dbReference type="EMBL" id="OMJ71725.1"/>
    </source>
</evidence>
<evidence type="ECO:0000256" key="4">
    <source>
        <dbReference type="ARBA" id="ARBA00022833"/>
    </source>
</evidence>
<feature type="repeat" description="CHCR" evidence="7">
    <location>
        <begin position="600"/>
        <end position="772"/>
    </location>
</feature>
<keyword evidence="2" id="KW-0479">Metal-binding</keyword>
<dbReference type="GO" id="GO:0030897">
    <property type="term" value="C:HOPS complex"/>
    <property type="evidence" value="ECO:0007669"/>
    <property type="project" value="TreeGrafter"/>
</dbReference>
<feature type="domain" description="Pep3/Vps18 beta-propeller" evidence="9">
    <location>
        <begin position="50"/>
        <end position="393"/>
    </location>
</feature>
<dbReference type="AlphaFoldDB" id="A0A1R2B4X3"/>
<gene>
    <name evidence="11" type="ORF">SteCoe_29989</name>
</gene>
<feature type="domain" description="Pep3/Vps18 RING C-terminal" evidence="10">
    <location>
        <begin position="848"/>
        <end position="946"/>
    </location>
</feature>
<dbReference type="InterPro" id="IPR007810">
    <property type="entry name" value="Pep3/Vps18_beta-prop"/>
</dbReference>
<dbReference type="PANTHER" id="PTHR23323:SF26">
    <property type="entry name" value="VACUOLAR PROTEIN SORTING-ASSOCIATED PROTEIN 18 HOMOLOG"/>
    <property type="match status" value="1"/>
</dbReference>
<dbReference type="Proteomes" id="UP000187209">
    <property type="component" value="Unassembled WGS sequence"/>
</dbReference>
<evidence type="ECO:0000259" key="10">
    <source>
        <dbReference type="Pfam" id="PF26148"/>
    </source>
</evidence>
<keyword evidence="12" id="KW-1185">Reference proteome</keyword>
<protein>
    <submittedName>
        <fullName evidence="11">Uncharacterized protein</fullName>
    </submittedName>
</protein>
<dbReference type="Pfam" id="PF05131">
    <property type="entry name" value="Pep3_Vps18"/>
    <property type="match status" value="1"/>
</dbReference>
<evidence type="ECO:0000256" key="1">
    <source>
        <dbReference type="ARBA" id="ARBA00010454"/>
    </source>
</evidence>
<dbReference type="InterPro" id="IPR000547">
    <property type="entry name" value="Clathrin_H-chain/VPS_repeat"/>
</dbReference>
<organism evidence="11 12">
    <name type="scientific">Stentor coeruleus</name>
    <dbReference type="NCBI Taxonomy" id="5963"/>
    <lineage>
        <taxon>Eukaryota</taxon>
        <taxon>Sar</taxon>
        <taxon>Alveolata</taxon>
        <taxon>Ciliophora</taxon>
        <taxon>Postciliodesmatophora</taxon>
        <taxon>Heterotrichea</taxon>
        <taxon>Heterotrichida</taxon>
        <taxon>Stentoridae</taxon>
        <taxon>Stentor</taxon>
    </lineage>
</organism>
<dbReference type="GO" id="GO:0006886">
    <property type="term" value="P:intracellular protein transport"/>
    <property type="evidence" value="ECO:0007669"/>
    <property type="project" value="UniProtKB-UniRule"/>
</dbReference>
<dbReference type="OrthoDB" id="1845386at2759"/>
<dbReference type="GO" id="GO:0007033">
    <property type="term" value="P:vacuole organization"/>
    <property type="evidence" value="ECO:0007669"/>
    <property type="project" value="TreeGrafter"/>
</dbReference>
<evidence type="ECO:0000256" key="2">
    <source>
        <dbReference type="ARBA" id="ARBA00022723"/>
    </source>
</evidence>
<evidence type="ECO:0000313" key="12">
    <source>
        <dbReference type="Proteomes" id="UP000187209"/>
    </source>
</evidence>
<evidence type="ECO:0000259" key="9">
    <source>
        <dbReference type="Pfam" id="PF05131"/>
    </source>
</evidence>
<dbReference type="EMBL" id="MPUH01000962">
    <property type="protein sequence ID" value="OMJ71725.1"/>
    <property type="molecule type" value="Genomic_DNA"/>
</dbReference>
<keyword evidence="3" id="KW-0863">Zinc-finger</keyword>
<keyword evidence="5" id="KW-0472">Membrane</keyword>
<dbReference type="GO" id="GO:0048284">
    <property type="term" value="P:organelle fusion"/>
    <property type="evidence" value="ECO:0007669"/>
    <property type="project" value="TreeGrafter"/>
</dbReference>
<evidence type="ECO:0000256" key="3">
    <source>
        <dbReference type="ARBA" id="ARBA00022771"/>
    </source>
</evidence>
<evidence type="ECO:0000256" key="5">
    <source>
        <dbReference type="ARBA" id="ARBA00023136"/>
    </source>
</evidence>
<evidence type="ECO:0000256" key="6">
    <source>
        <dbReference type="ARBA" id="ARBA00029433"/>
    </source>
</evidence>
<reference evidence="11 12" key="1">
    <citation type="submission" date="2016-11" db="EMBL/GenBank/DDBJ databases">
        <title>The macronuclear genome of Stentor coeruleus: a giant cell with tiny introns.</title>
        <authorList>
            <person name="Slabodnick M."/>
            <person name="Ruby J.G."/>
            <person name="Reiff S.B."/>
            <person name="Swart E.C."/>
            <person name="Gosai S."/>
            <person name="Prabakaran S."/>
            <person name="Witkowska E."/>
            <person name="Larue G.E."/>
            <person name="Fisher S."/>
            <person name="Freeman R.M."/>
            <person name="Gunawardena J."/>
            <person name="Chu W."/>
            <person name="Stover N.A."/>
            <person name="Gregory B.D."/>
            <person name="Nowacki M."/>
            <person name="Derisi J."/>
            <person name="Roy S.W."/>
            <person name="Marshall W.F."/>
            <person name="Sood P."/>
        </authorList>
    </citation>
    <scope>NUCLEOTIDE SEQUENCE [LARGE SCALE GENOMIC DNA]</scope>
    <source>
        <strain evidence="11">WM001</strain>
    </source>
</reference>
<dbReference type="Pfam" id="PF26148">
    <property type="entry name" value="VPS18_RING_C"/>
    <property type="match status" value="1"/>
</dbReference>
<dbReference type="GO" id="GO:0005768">
    <property type="term" value="C:endosome"/>
    <property type="evidence" value="ECO:0007669"/>
    <property type="project" value="TreeGrafter"/>
</dbReference>
<dbReference type="GO" id="GO:0007032">
    <property type="term" value="P:endosome organization"/>
    <property type="evidence" value="ECO:0007669"/>
    <property type="project" value="TreeGrafter"/>
</dbReference>
<name>A0A1R2B4X3_9CILI</name>
<keyword evidence="8" id="KW-0175">Coiled coil</keyword>
<dbReference type="SUPFAM" id="SSF57850">
    <property type="entry name" value="RING/U-box"/>
    <property type="match status" value="1"/>
</dbReference>
<dbReference type="GO" id="GO:0006904">
    <property type="term" value="P:vesicle docking involved in exocytosis"/>
    <property type="evidence" value="ECO:0007669"/>
    <property type="project" value="TreeGrafter"/>
</dbReference>
<comment type="caution">
    <text evidence="11">The sequence shown here is derived from an EMBL/GenBank/DDBJ whole genome shotgun (WGS) entry which is preliminary data.</text>
</comment>
<dbReference type="GO" id="GO:0030674">
    <property type="term" value="F:protein-macromolecule adaptor activity"/>
    <property type="evidence" value="ECO:0007669"/>
    <property type="project" value="TreeGrafter"/>
</dbReference>